<feature type="domain" description="Histidine kinase" evidence="11">
    <location>
        <begin position="447"/>
        <end position="660"/>
    </location>
</feature>
<dbReference type="InterPro" id="IPR036097">
    <property type="entry name" value="HisK_dim/P_sf"/>
</dbReference>
<dbReference type="InterPro" id="IPR005467">
    <property type="entry name" value="His_kinase_dom"/>
</dbReference>
<keyword evidence="6" id="KW-0808">Transferase</keyword>
<dbReference type="SMART" id="SM00387">
    <property type="entry name" value="HATPase_c"/>
    <property type="match status" value="1"/>
</dbReference>
<comment type="caution">
    <text evidence="12">The sequence shown here is derived from an EMBL/GenBank/DDBJ whole genome shotgun (WGS) entry which is preliminary data.</text>
</comment>
<evidence type="ECO:0000256" key="6">
    <source>
        <dbReference type="ARBA" id="ARBA00022679"/>
    </source>
</evidence>
<dbReference type="EC" id="2.7.13.3" evidence="3"/>
<feature type="transmembrane region" description="Helical" evidence="10">
    <location>
        <begin position="220"/>
        <end position="239"/>
    </location>
</feature>
<comment type="subcellular location">
    <subcellularLocation>
        <location evidence="2">Cell membrane</location>
        <topology evidence="2">Multi-pass membrane protein</topology>
    </subcellularLocation>
</comment>
<reference evidence="12 13" key="1">
    <citation type="journal article" date="2016" name="Front. Microbiol.">
        <title>Genomic Resource of Rice Seed Associated Bacteria.</title>
        <authorList>
            <person name="Midha S."/>
            <person name="Bansal K."/>
            <person name="Sharma S."/>
            <person name="Kumar N."/>
            <person name="Patil P.P."/>
            <person name="Chaudhry V."/>
            <person name="Patil P.B."/>
        </authorList>
    </citation>
    <scope>NUCLEOTIDE SEQUENCE [LARGE SCALE GENOMIC DNA]</scope>
    <source>
        <strain evidence="12 13">NS331</strain>
    </source>
</reference>
<dbReference type="CDD" id="cd00082">
    <property type="entry name" value="HisKA"/>
    <property type="match status" value="1"/>
</dbReference>
<name>A0A147GLD1_9BURK</name>
<dbReference type="SMART" id="SM00388">
    <property type="entry name" value="HisKA"/>
    <property type="match status" value="1"/>
</dbReference>
<evidence type="ECO:0000256" key="9">
    <source>
        <dbReference type="ARBA" id="ARBA00023026"/>
    </source>
</evidence>
<dbReference type="InterPro" id="IPR003661">
    <property type="entry name" value="HisK_dim/P_dom"/>
</dbReference>
<gene>
    <name evidence="12" type="ORF">NS331_24335</name>
</gene>
<dbReference type="InterPro" id="IPR050980">
    <property type="entry name" value="2C_sensor_his_kinase"/>
</dbReference>
<feature type="transmembrane region" description="Helical" evidence="10">
    <location>
        <begin position="246"/>
        <end position="263"/>
    </location>
</feature>
<evidence type="ECO:0000256" key="2">
    <source>
        <dbReference type="ARBA" id="ARBA00004651"/>
    </source>
</evidence>
<dbReference type="GO" id="GO:0005886">
    <property type="term" value="C:plasma membrane"/>
    <property type="evidence" value="ECO:0007669"/>
    <property type="project" value="UniProtKB-SubCell"/>
</dbReference>
<dbReference type="Gene3D" id="1.10.287.130">
    <property type="match status" value="1"/>
</dbReference>
<keyword evidence="9" id="KW-0843">Virulence</keyword>
<dbReference type="Pfam" id="PF07695">
    <property type="entry name" value="7TMR-DISM_7TM"/>
    <property type="match status" value="1"/>
</dbReference>
<accession>A0A147GLD1</accession>
<evidence type="ECO:0000256" key="1">
    <source>
        <dbReference type="ARBA" id="ARBA00000085"/>
    </source>
</evidence>
<keyword evidence="10" id="KW-0812">Transmembrane</keyword>
<dbReference type="InterPro" id="IPR011622">
    <property type="entry name" value="7TMR_DISM_rcpt_extracell_dom2"/>
</dbReference>
<dbReference type="SUPFAM" id="SSF55874">
    <property type="entry name" value="ATPase domain of HSP90 chaperone/DNA topoisomerase II/histidine kinase"/>
    <property type="match status" value="1"/>
</dbReference>
<evidence type="ECO:0000256" key="10">
    <source>
        <dbReference type="SAM" id="Phobius"/>
    </source>
</evidence>
<evidence type="ECO:0000256" key="5">
    <source>
        <dbReference type="ARBA" id="ARBA00022553"/>
    </source>
</evidence>
<dbReference type="Pfam" id="PF07696">
    <property type="entry name" value="7TMR-DISMED2"/>
    <property type="match status" value="1"/>
</dbReference>
<keyword evidence="5" id="KW-0597">Phosphoprotein</keyword>
<protein>
    <recommendedName>
        <fullName evidence="3">histidine kinase</fullName>
        <ecNumber evidence="3">2.7.13.3</ecNumber>
    </recommendedName>
</protein>
<dbReference type="AlphaFoldDB" id="A0A147GLD1"/>
<comment type="catalytic activity">
    <reaction evidence="1">
        <text>ATP + protein L-histidine = ADP + protein N-phospho-L-histidine.</text>
        <dbReference type="EC" id="2.7.13.3"/>
    </reaction>
</comment>
<keyword evidence="8" id="KW-0902">Two-component regulatory system</keyword>
<feature type="transmembrane region" description="Helical" evidence="10">
    <location>
        <begin position="316"/>
        <end position="336"/>
    </location>
</feature>
<dbReference type="Pfam" id="PF02518">
    <property type="entry name" value="HATPase_c"/>
    <property type="match status" value="1"/>
</dbReference>
<feature type="transmembrane region" description="Helical" evidence="10">
    <location>
        <begin position="283"/>
        <end position="304"/>
    </location>
</feature>
<sequence length="660" mass="71426">MPVNALAGAARWRWLLLAAAPLCWVLTVLLLAHPPPPPPASPQRLPAASWPALVRDVPPALLDMAANAPPQRPLVARWEDPGAGAGLAAAQRALLDGRMRPAHLKPGGGLTDAAVWCAVPVQRGPGAQDRWLVVVGAAFLDDVQVWIEHGDGRLERQQLGDRWMGAERLVHAREHAVAFELAPQEQAVVWVRARTSGVLNLTLQLVRPERFFASEARINALLGLVLGGLVLAVLFHLVLGAWLRDWLTVAFAAFLATVVMRYAGLTGMLAQLLPQAPWWLNDAVAGVGTLGHLYAGLWMWSLALDMRREFPRLHRLYGAIAALTLPLLALPVTAYFRPLLVTGFSAAPVIGLLNLGMAWVLWRRHRDRLRLVYLAAFGAYAAGALMAVAAGVGRPPLGEGAAYGLPAALMVHMLCIAFALGLRLHRLRMHQQLGERRVEEHQRFVAMLAHEFRNPLAAIDRSANLLQALGSPPPGQLQGRTASIRRQVQRLTLLVDSFLSVNTDSALPPVHPRRSSQSVAGFLHGLVQALDAESAARVDVQLPQGDFHAQFDARLMQLALNNLLDNALRYSPAEAQVTLSAWQPEGGGWTVTVADRGPGLGEAQLRQLGTPYHRMQGDPAGSQGTGLGYYFCRELVAAHGGQLAAGRVQPHGLCVRLTLP</sequence>
<dbReference type="Gene3D" id="2.60.40.2380">
    <property type="match status" value="1"/>
</dbReference>
<dbReference type="PRINTS" id="PR00344">
    <property type="entry name" value="BCTRLSENSOR"/>
</dbReference>
<dbReference type="Gene3D" id="3.30.565.10">
    <property type="entry name" value="Histidine kinase-like ATPase, C-terminal domain"/>
    <property type="match status" value="1"/>
</dbReference>
<feature type="transmembrane region" description="Helical" evidence="10">
    <location>
        <begin position="403"/>
        <end position="422"/>
    </location>
</feature>
<keyword evidence="10" id="KW-1133">Transmembrane helix</keyword>
<dbReference type="PROSITE" id="PS50109">
    <property type="entry name" value="HIS_KIN"/>
    <property type="match status" value="1"/>
</dbReference>
<evidence type="ECO:0000259" key="11">
    <source>
        <dbReference type="PROSITE" id="PS50109"/>
    </source>
</evidence>
<evidence type="ECO:0000313" key="12">
    <source>
        <dbReference type="EMBL" id="KTT13298.1"/>
    </source>
</evidence>
<dbReference type="PANTHER" id="PTHR44936:SF9">
    <property type="entry name" value="SENSOR PROTEIN CREC"/>
    <property type="match status" value="1"/>
</dbReference>
<evidence type="ECO:0000256" key="7">
    <source>
        <dbReference type="ARBA" id="ARBA00022777"/>
    </source>
</evidence>
<dbReference type="Proteomes" id="UP000072741">
    <property type="component" value="Unassembled WGS sequence"/>
</dbReference>
<keyword evidence="10" id="KW-0472">Membrane</keyword>
<dbReference type="InterPro" id="IPR011623">
    <property type="entry name" value="7TMR_DISM_rcpt_extracell_dom1"/>
</dbReference>
<dbReference type="Pfam" id="PF00512">
    <property type="entry name" value="HisKA"/>
    <property type="match status" value="1"/>
</dbReference>
<evidence type="ECO:0000256" key="4">
    <source>
        <dbReference type="ARBA" id="ARBA00022475"/>
    </source>
</evidence>
<keyword evidence="13" id="KW-1185">Reference proteome</keyword>
<dbReference type="EMBL" id="LDSL01000204">
    <property type="protein sequence ID" value="KTT13298.1"/>
    <property type="molecule type" value="Genomic_DNA"/>
</dbReference>
<dbReference type="CDD" id="cd00075">
    <property type="entry name" value="HATPase"/>
    <property type="match status" value="1"/>
</dbReference>
<dbReference type="GO" id="GO:0000155">
    <property type="term" value="F:phosphorelay sensor kinase activity"/>
    <property type="evidence" value="ECO:0007669"/>
    <property type="project" value="InterPro"/>
</dbReference>
<organism evidence="12 13">
    <name type="scientific">Pseudacidovorax intermedius</name>
    <dbReference type="NCBI Taxonomy" id="433924"/>
    <lineage>
        <taxon>Bacteria</taxon>
        <taxon>Pseudomonadati</taxon>
        <taxon>Pseudomonadota</taxon>
        <taxon>Betaproteobacteria</taxon>
        <taxon>Burkholderiales</taxon>
        <taxon>Comamonadaceae</taxon>
        <taxon>Pseudacidovorax</taxon>
    </lineage>
</organism>
<dbReference type="InterPro" id="IPR004358">
    <property type="entry name" value="Sig_transdc_His_kin-like_C"/>
</dbReference>
<evidence type="ECO:0000256" key="3">
    <source>
        <dbReference type="ARBA" id="ARBA00012438"/>
    </source>
</evidence>
<keyword evidence="4" id="KW-1003">Cell membrane</keyword>
<dbReference type="SUPFAM" id="SSF47384">
    <property type="entry name" value="Homodimeric domain of signal transducing histidine kinase"/>
    <property type="match status" value="1"/>
</dbReference>
<keyword evidence="7" id="KW-0418">Kinase</keyword>
<feature type="transmembrane region" description="Helical" evidence="10">
    <location>
        <begin position="342"/>
        <end position="362"/>
    </location>
</feature>
<dbReference type="PANTHER" id="PTHR44936">
    <property type="entry name" value="SENSOR PROTEIN CREC"/>
    <property type="match status" value="1"/>
</dbReference>
<feature type="transmembrane region" description="Helical" evidence="10">
    <location>
        <begin position="371"/>
        <end position="391"/>
    </location>
</feature>
<evidence type="ECO:0000256" key="8">
    <source>
        <dbReference type="ARBA" id="ARBA00023012"/>
    </source>
</evidence>
<dbReference type="InterPro" id="IPR003594">
    <property type="entry name" value="HATPase_dom"/>
</dbReference>
<proteinExistence type="predicted"/>
<dbReference type="InterPro" id="IPR036890">
    <property type="entry name" value="HATPase_C_sf"/>
</dbReference>
<evidence type="ECO:0000313" key="13">
    <source>
        <dbReference type="Proteomes" id="UP000072741"/>
    </source>
</evidence>